<dbReference type="InterPro" id="IPR041411">
    <property type="entry name" value="Ldi"/>
</dbReference>
<gene>
    <name evidence="2" type="ORF">Q9L58_008038</name>
</gene>
<dbReference type="Pfam" id="PF18566">
    <property type="entry name" value="Ldi"/>
    <property type="match status" value="1"/>
</dbReference>
<dbReference type="Proteomes" id="UP001447188">
    <property type="component" value="Unassembled WGS sequence"/>
</dbReference>
<protein>
    <recommendedName>
        <fullName evidence="1">Linalool dehydratase/isomerase domain-containing protein</fullName>
    </recommendedName>
</protein>
<keyword evidence="3" id="KW-1185">Reference proteome</keyword>
<evidence type="ECO:0000313" key="3">
    <source>
        <dbReference type="Proteomes" id="UP001447188"/>
    </source>
</evidence>
<evidence type="ECO:0000313" key="2">
    <source>
        <dbReference type="EMBL" id="KAL0633082.1"/>
    </source>
</evidence>
<sequence length="559" mass="62863">MGSLTYTFERISLRGDQLTAPEKLPIDISKYQILDQKQAGHLRHFHNLASQPNGDWAFMGTAEPAQEWLDAYRYQLATMAYGASVAHYHRLPALRSAFKTLLGQLIEKMLRREVWGYWYLTSQGGTKTNPDIKELRKPWADPVVKENIMYSGHLLLMTSLYAMLFDDDRYEQEGALTFLYNPVFYGMGPETFSYTRSTLQDAVIKEMESNGWLGACCEPNSIFIVCNQFPIIAVRYNDVRKGTSEAEELLGNYQRAWEKKNSMFGTDGFLVDIYAVEQDKKINTGGLGLSAWAGAMINSWNPEQAHSTYNPQTRGFLTRKKDGRVNLNPPPVAQAIRRLAAADETIDPAADEVAQLAWSEIKGAQGKKPMTAYHTPNFGYILEYTSEVAEDPSILEGLLKHADTYLTPSWNNGGLYYKRCEVLVDEDGNHTQVDPFTGNAAIGYSRLNVIDGQRKMWDKPWTSEKIQNEPFVDGIEFGDGVDFLRAVWDEQATAFVLSVVSWNLESIQIKPKISNLPSGFYGIYIDGELTKQVTINGGDELEIPITVDGSPKDVVVICL</sequence>
<proteinExistence type="predicted"/>
<comment type="caution">
    <text evidence="2">The sequence shown here is derived from an EMBL/GenBank/DDBJ whole genome shotgun (WGS) entry which is preliminary data.</text>
</comment>
<reference evidence="2 3" key="1">
    <citation type="submission" date="2024-02" db="EMBL/GenBank/DDBJ databases">
        <title>Discinaceae phylogenomics.</title>
        <authorList>
            <person name="Dirks A.C."/>
            <person name="James T.Y."/>
        </authorList>
    </citation>
    <scope>NUCLEOTIDE SEQUENCE [LARGE SCALE GENOMIC DNA]</scope>
    <source>
        <strain evidence="2 3">ACD0624</strain>
    </source>
</reference>
<accession>A0ABR3GAW0</accession>
<evidence type="ECO:0000259" key="1">
    <source>
        <dbReference type="Pfam" id="PF18566"/>
    </source>
</evidence>
<organism evidence="2 3">
    <name type="scientific">Discina gigas</name>
    <dbReference type="NCBI Taxonomy" id="1032678"/>
    <lineage>
        <taxon>Eukaryota</taxon>
        <taxon>Fungi</taxon>
        <taxon>Dikarya</taxon>
        <taxon>Ascomycota</taxon>
        <taxon>Pezizomycotina</taxon>
        <taxon>Pezizomycetes</taxon>
        <taxon>Pezizales</taxon>
        <taxon>Discinaceae</taxon>
        <taxon>Discina</taxon>
    </lineage>
</organism>
<dbReference type="EMBL" id="JBBBZM010000138">
    <property type="protein sequence ID" value="KAL0633082.1"/>
    <property type="molecule type" value="Genomic_DNA"/>
</dbReference>
<feature type="domain" description="Linalool dehydratase/isomerase" evidence="1">
    <location>
        <begin position="73"/>
        <end position="420"/>
    </location>
</feature>
<name>A0ABR3GAW0_9PEZI</name>